<keyword evidence="11" id="KW-1185">Reference proteome</keyword>
<comment type="subcellular location">
    <subcellularLocation>
        <location evidence="1">Cell membrane</location>
        <topology evidence="1">Multi-pass membrane protein</topology>
    </subcellularLocation>
</comment>
<dbReference type="Proteomes" id="UP001519271">
    <property type="component" value="Unassembled WGS sequence"/>
</dbReference>
<evidence type="ECO:0000256" key="4">
    <source>
        <dbReference type="ARBA" id="ARBA00022840"/>
    </source>
</evidence>
<evidence type="ECO:0000256" key="3">
    <source>
        <dbReference type="ARBA" id="ARBA00022741"/>
    </source>
</evidence>
<feature type="transmembrane region" description="Helical" evidence="7">
    <location>
        <begin position="185"/>
        <end position="202"/>
    </location>
</feature>
<evidence type="ECO:0000313" key="11">
    <source>
        <dbReference type="Proteomes" id="UP001519271"/>
    </source>
</evidence>
<comment type="caution">
    <text evidence="10">The sequence shown here is derived from an EMBL/GenBank/DDBJ whole genome shotgun (WGS) entry which is preliminary data.</text>
</comment>
<keyword evidence="6 7" id="KW-0472">Membrane</keyword>
<dbReference type="Gene3D" id="3.40.50.300">
    <property type="entry name" value="P-loop containing nucleotide triphosphate hydrolases"/>
    <property type="match status" value="1"/>
</dbReference>
<gene>
    <name evidence="10" type="ORF">J2Z34_003142</name>
</gene>
<feature type="domain" description="ABC transmembrane type-1" evidence="9">
    <location>
        <begin position="48"/>
        <end position="334"/>
    </location>
</feature>
<dbReference type="SUPFAM" id="SSF52540">
    <property type="entry name" value="P-loop containing nucleoside triphosphate hydrolases"/>
    <property type="match status" value="1"/>
</dbReference>
<dbReference type="PROSITE" id="PS50893">
    <property type="entry name" value="ABC_TRANSPORTER_2"/>
    <property type="match status" value="1"/>
</dbReference>
<dbReference type="InterPro" id="IPR017871">
    <property type="entry name" value="ABC_transporter-like_CS"/>
</dbReference>
<organism evidence="10 11">
    <name type="scientific">Youngiibacter multivorans</name>
    <dbReference type="NCBI Taxonomy" id="937251"/>
    <lineage>
        <taxon>Bacteria</taxon>
        <taxon>Bacillati</taxon>
        <taxon>Bacillota</taxon>
        <taxon>Clostridia</taxon>
        <taxon>Eubacteriales</taxon>
        <taxon>Clostridiaceae</taxon>
        <taxon>Youngiibacter</taxon>
    </lineage>
</organism>
<dbReference type="PROSITE" id="PS00211">
    <property type="entry name" value="ABC_TRANSPORTER_1"/>
    <property type="match status" value="1"/>
</dbReference>
<dbReference type="EMBL" id="JAGGKC010000034">
    <property type="protein sequence ID" value="MBP1920627.1"/>
    <property type="molecule type" value="Genomic_DNA"/>
</dbReference>
<feature type="transmembrane region" description="Helical" evidence="7">
    <location>
        <begin position="275"/>
        <end position="296"/>
    </location>
</feature>
<evidence type="ECO:0000256" key="6">
    <source>
        <dbReference type="ARBA" id="ARBA00023136"/>
    </source>
</evidence>
<dbReference type="PANTHER" id="PTHR43394:SF1">
    <property type="entry name" value="ATP-BINDING CASSETTE SUB-FAMILY B MEMBER 10, MITOCHONDRIAL"/>
    <property type="match status" value="1"/>
</dbReference>
<dbReference type="SUPFAM" id="SSF90123">
    <property type="entry name" value="ABC transporter transmembrane region"/>
    <property type="match status" value="1"/>
</dbReference>
<feature type="transmembrane region" description="Helical" evidence="7">
    <location>
        <begin position="48"/>
        <end position="72"/>
    </location>
</feature>
<dbReference type="InterPro" id="IPR039421">
    <property type="entry name" value="Type_1_exporter"/>
</dbReference>
<dbReference type="CDD" id="cd18550">
    <property type="entry name" value="ABC_6TM_exporter_like"/>
    <property type="match status" value="1"/>
</dbReference>
<dbReference type="SMART" id="SM00382">
    <property type="entry name" value="AAA"/>
    <property type="match status" value="1"/>
</dbReference>
<dbReference type="Pfam" id="PF00664">
    <property type="entry name" value="ABC_membrane"/>
    <property type="match status" value="1"/>
</dbReference>
<name>A0ABS4G885_9CLOT</name>
<dbReference type="PANTHER" id="PTHR43394">
    <property type="entry name" value="ATP-DEPENDENT PERMEASE MDL1, MITOCHONDRIAL"/>
    <property type="match status" value="1"/>
</dbReference>
<evidence type="ECO:0000313" key="10">
    <source>
        <dbReference type="EMBL" id="MBP1920627.1"/>
    </source>
</evidence>
<dbReference type="GO" id="GO:0005524">
    <property type="term" value="F:ATP binding"/>
    <property type="evidence" value="ECO:0007669"/>
    <property type="project" value="UniProtKB-KW"/>
</dbReference>
<dbReference type="InterPro" id="IPR011527">
    <property type="entry name" value="ABC1_TM_dom"/>
</dbReference>
<evidence type="ECO:0000256" key="5">
    <source>
        <dbReference type="ARBA" id="ARBA00022989"/>
    </source>
</evidence>
<protein>
    <submittedName>
        <fullName evidence="10">ATP-binding cassette subfamily B protein</fullName>
    </submittedName>
</protein>
<feature type="transmembrane region" description="Helical" evidence="7">
    <location>
        <begin position="158"/>
        <end position="179"/>
    </location>
</feature>
<reference evidence="10 11" key="1">
    <citation type="submission" date="2021-03" db="EMBL/GenBank/DDBJ databases">
        <title>Genomic Encyclopedia of Type Strains, Phase IV (KMG-IV): sequencing the most valuable type-strain genomes for metagenomic binning, comparative biology and taxonomic classification.</title>
        <authorList>
            <person name="Goeker M."/>
        </authorList>
    </citation>
    <scope>NUCLEOTIDE SEQUENCE [LARGE SCALE GENOMIC DNA]</scope>
    <source>
        <strain evidence="10 11">DSM 6139</strain>
    </source>
</reference>
<accession>A0ABS4G885</accession>
<proteinExistence type="predicted"/>
<feature type="transmembrane region" description="Helical" evidence="7">
    <location>
        <begin position="84"/>
        <end position="104"/>
    </location>
</feature>
<dbReference type="PROSITE" id="PS50929">
    <property type="entry name" value="ABC_TM1F"/>
    <property type="match status" value="1"/>
</dbReference>
<dbReference type="Pfam" id="PF00005">
    <property type="entry name" value="ABC_tran"/>
    <property type="match status" value="1"/>
</dbReference>
<keyword evidence="3" id="KW-0547">Nucleotide-binding</keyword>
<evidence type="ECO:0000256" key="7">
    <source>
        <dbReference type="SAM" id="Phobius"/>
    </source>
</evidence>
<dbReference type="InterPro" id="IPR036640">
    <property type="entry name" value="ABC1_TM_sf"/>
</dbReference>
<evidence type="ECO:0000256" key="2">
    <source>
        <dbReference type="ARBA" id="ARBA00022692"/>
    </source>
</evidence>
<keyword evidence="5 7" id="KW-1133">Transmembrane helix</keyword>
<keyword evidence="4 10" id="KW-0067">ATP-binding</keyword>
<sequence>MEMNKGGGFGRGSRGFLTEQEKANRPKVTGKLLRRIGSYLIPYWKQMVLVLVAILLSSILGIVPSILAGRIIDDGLIGRNLNSLISLTFLSLLVTLGANLIGVLESYLNTWIAQHITFDMRNKMFRHLQSMSHRFFTTNNQGDIITRMTSDISGVQQIITNTLTSILANSITLIAATVAMYRKNWILATVGILIVPLFTIPTKRVGKARWTLTREAQACNDEINGILNETLSVSGQMLVKLFSMESHEYKRYEAANHRMIGMNIRENMAGRWFRLVLRTFSSIGPMLIYLIGGILMMRYDADLTVGDITVLVALLGRMYSPVNSLLNIQVDWIRSMALFTRIFDYFDMPVEIKNSPDAIIPDRSEGNITFSHVSFEYEPERPILKDISFSLESGKSIAIVGPSGAGKSTIINLIPRIFDATEGVVSFDGIDVRKLDLGFLRSNVGVVTQDTYLFNGTVRDNLLYAKPDATLDELKEACRKANIHDFIEAQPDGYDTIVGNRGLKLSGGEKQRISIARVLLKNPSVLIFDEATSSLDSISENLIQQAIEPLIASHTSIIIAHRLSTILAADEILVLSDGKIAERGVHNDLIEAGGLYAELYETQFRLVPDAAGKQ</sequence>
<evidence type="ECO:0000259" key="8">
    <source>
        <dbReference type="PROSITE" id="PS50893"/>
    </source>
</evidence>
<dbReference type="InterPro" id="IPR003439">
    <property type="entry name" value="ABC_transporter-like_ATP-bd"/>
</dbReference>
<dbReference type="Gene3D" id="1.20.1560.10">
    <property type="entry name" value="ABC transporter type 1, transmembrane domain"/>
    <property type="match status" value="1"/>
</dbReference>
<evidence type="ECO:0000259" key="9">
    <source>
        <dbReference type="PROSITE" id="PS50929"/>
    </source>
</evidence>
<dbReference type="InterPro" id="IPR003593">
    <property type="entry name" value="AAA+_ATPase"/>
</dbReference>
<feature type="domain" description="ABC transporter" evidence="8">
    <location>
        <begin position="368"/>
        <end position="602"/>
    </location>
</feature>
<keyword evidence="2 7" id="KW-0812">Transmembrane</keyword>
<evidence type="ECO:0000256" key="1">
    <source>
        <dbReference type="ARBA" id="ARBA00004651"/>
    </source>
</evidence>
<dbReference type="InterPro" id="IPR027417">
    <property type="entry name" value="P-loop_NTPase"/>
</dbReference>